<sequence>MKLVMDRRKFLAKTLTLGAAAVLPLPILASATEKKTSNNSLNVNCGRMMANVNLRQYYH</sequence>
<dbReference type="NCBIfam" id="TIGR01409">
    <property type="entry name" value="TAT_signal_seq"/>
    <property type="match status" value="1"/>
</dbReference>
<dbReference type="Proteomes" id="UP001157186">
    <property type="component" value="Unassembled WGS sequence"/>
</dbReference>
<organism evidence="3 4">
    <name type="scientific">Thalassotalea insulae</name>
    <dbReference type="NCBI Taxonomy" id="2056778"/>
    <lineage>
        <taxon>Bacteria</taxon>
        <taxon>Pseudomonadati</taxon>
        <taxon>Pseudomonadota</taxon>
        <taxon>Gammaproteobacteria</taxon>
        <taxon>Alteromonadales</taxon>
        <taxon>Colwelliaceae</taxon>
        <taxon>Thalassotalea</taxon>
    </lineage>
</organism>
<dbReference type="EMBL" id="BSST01000001">
    <property type="protein sequence ID" value="GLX77739.1"/>
    <property type="molecule type" value="Genomic_DNA"/>
</dbReference>
<gene>
    <name evidence="3" type="ORF">tinsulaeT_10790</name>
</gene>
<feature type="signal peptide" evidence="2">
    <location>
        <begin position="1"/>
        <end position="31"/>
    </location>
</feature>
<protein>
    <recommendedName>
        <fullName evidence="5">Twin-arginine translocation signal domain-containing protein</fullName>
    </recommendedName>
</protein>
<accession>A0ABQ6GRC1</accession>
<dbReference type="InterPro" id="IPR019546">
    <property type="entry name" value="TAT_signal_bac_arc"/>
</dbReference>
<evidence type="ECO:0000313" key="4">
    <source>
        <dbReference type="Proteomes" id="UP001157186"/>
    </source>
</evidence>
<feature type="chain" id="PRO_5046339207" description="Twin-arginine translocation signal domain-containing protein" evidence="2">
    <location>
        <begin position="32"/>
        <end position="59"/>
    </location>
</feature>
<keyword evidence="4" id="KW-1185">Reference proteome</keyword>
<comment type="caution">
    <text evidence="3">The sequence shown here is derived from an EMBL/GenBank/DDBJ whole genome shotgun (WGS) entry which is preliminary data.</text>
</comment>
<keyword evidence="1 2" id="KW-0732">Signal</keyword>
<evidence type="ECO:0008006" key="5">
    <source>
        <dbReference type="Google" id="ProtNLM"/>
    </source>
</evidence>
<reference evidence="3 4" key="1">
    <citation type="submission" date="2023-03" db="EMBL/GenBank/DDBJ databases">
        <title>Draft genome sequence of Thalassotalea insulae KCTC 62186T.</title>
        <authorList>
            <person name="Sawabe T."/>
        </authorList>
    </citation>
    <scope>NUCLEOTIDE SEQUENCE [LARGE SCALE GENOMIC DNA]</scope>
    <source>
        <strain evidence="3 4">KCTC 62186</strain>
    </source>
</reference>
<dbReference type="RefSeq" id="WP_284243632.1">
    <property type="nucleotide sequence ID" value="NZ_BSST01000001.1"/>
</dbReference>
<evidence type="ECO:0000313" key="3">
    <source>
        <dbReference type="EMBL" id="GLX77739.1"/>
    </source>
</evidence>
<proteinExistence type="predicted"/>
<dbReference type="InterPro" id="IPR006311">
    <property type="entry name" value="TAT_signal"/>
</dbReference>
<evidence type="ECO:0000256" key="1">
    <source>
        <dbReference type="ARBA" id="ARBA00022729"/>
    </source>
</evidence>
<name>A0ABQ6GRC1_9GAMM</name>
<evidence type="ECO:0000256" key="2">
    <source>
        <dbReference type="SAM" id="SignalP"/>
    </source>
</evidence>
<dbReference type="PROSITE" id="PS51318">
    <property type="entry name" value="TAT"/>
    <property type="match status" value="1"/>
</dbReference>